<dbReference type="InterPro" id="IPR006522">
    <property type="entry name" value="Phage_virion_morphogenesis"/>
</dbReference>
<protein>
    <submittedName>
        <fullName evidence="1">Phage virion morphogenesis protein</fullName>
    </submittedName>
</protein>
<dbReference type="NCBIfam" id="TIGR01635">
    <property type="entry name" value="tail_comp_S"/>
    <property type="match status" value="1"/>
</dbReference>
<dbReference type="Proteomes" id="UP000283650">
    <property type="component" value="Unassembled WGS sequence"/>
</dbReference>
<evidence type="ECO:0000313" key="2">
    <source>
        <dbReference type="Proteomes" id="UP000283650"/>
    </source>
</evidence>
<sequence length="151" mass="18092">MTNRLEMLEDWATGLLRQLDQVSRKKLARNLGHELRRSQQRRITAQKNLDGNRYAPRNKNNLQYWTGKLKRKGRMFQSLRTRRLLKTKVNDNKIMIGFTQQTAQIARVHQFGLRERNIIHKRREILGLTDFDITLIRSELIKHVIHNQKQI</sequence>
<name>A0A423NHI7_PSEFL</name>
<dbReference type="AlphaFoldDB" id="A0A423NHI7"/>
<dbReference type="EMBL" id="MOBY01000002">
    <property type="protein sequence ID" value="RON97730.1"/>
    <property type="molecule type" value="Genomic_DNA"/>
</dbReference>
<comment type="caution">
    <text evidence="1">The sequence shown here is derived from an EMBL/GenBank/DDBJ whole genome shotgun (WGS) entry which is preliminary data.</text>
</comment>
<gene>
    <name evidence="1" type="ORF">BK672_02230</name>
</gene>
<reference evidence="1 2" key="1">
    <citation type="submission" date="2016-10" db="EMBL/GenBank/DDBJ databases">
        <title>Comparative genome analysis of multiple Pseudomonas spp. focuses on biocontrol and plant growth promoting traits.</title>
        <authorList>
            <person name="Tao X.-Y."/>
            <person name="Taylor C.G."/>
        </authorList>
    </citation>
    <scope>NUCLEOTIDE SEQUENCE [LARGE SCALE GENOMIC DNA]</scope>
    <source>
        <strain evidence="1 2">2F9</strain>
    </source>
</reference>
<dbReference type="RefSeq" id="WP_123375027.1">
    <property type="nucleotide sequence ID" value="NZ_MOBY01000002.1"/>
</dbReference>
<accession>A0A423NHI7</accession>
<evidence type="ECO:0000313" key="1">
    <source>
        <dbReference type="EMBL" id="RON97730.1"/>
    </source>
</evidence>
<organism evidence="1 2">
    <name type="scientific">Pseudomonas fluorescens</name>
    <dbReference type="NCBI Taxonomy" id="294"/>
    <lineage>
        <taxon>Bacteria</taxon>
        <taxon>Pseudomonadati</taxon>
        <taxon>Pseudomonadota</taxon>
        <taxon>Gammaproteobacteria</taxon>
        <taxon>Pseudomonadales</taxon>
        <taxon>Pseudomonadaceae</taxon>
        <taxon>Pseudomonas</taxon>
    </lineage>
</organism>
<dbReference type="Pfam" id="PF05069">
    <property type="entry name" value="Phage_tail_S"/>
    <property type="match status" value="1"/>
</dbReference>
<proteinExistence type="predicted"/>